<dbReference type="InterPro" id="IPR000594">
    <property type="entry name" value="ThiF_NAD_FAD-bd"/>
</dbReference>
<dbReference type="AlphaFoldDB" id="A0A6I3S777"/>
<dbReference type="Gene3D" id="3.40.50.720">
    <property type="entry name" value="NAD(P)-binding Rossmann-like Domain"/>
    <property type="match status" value="1"/>
</dbReference>
<name>A0A6I3S777_9BURK</name>
<reference evidence="3 4" key="1">
    <citation type="journal article" date="2019" name="Nat. Med.">
        <title>A library of human gut bacterial isolates paired with longitudinal multiomics data enables mechanistic microbiome research.</title>
        <authorList>
            <person name="Poyet M."/>
            <person name="Groussin M."/>
            <person name="Gibbons S.M."/>
            <person name="Avila-Pacheco J."/>
            <person name="Jiang X."/>
            <person name="Kearney S.M."/>
            <person name="Perrotta A.R."/>
            <person name="Berdy B."/>
            <person name="Zhao S."/>
            <person name="Lieberman T.D."/>
            <person name="Swanson P.K."/>
            <person name="Smith M."/>
            <person name="Roesemann S."/>
            <person name="Alexander J.E."/>
            <person name="Rich S.A."/>
            <person name="Livny J."/>
            <person name="Vlamakis H."/>
            <person name="Clish C."/>
            <person name="Bullock K."/>
            <person name="Deik A."/>
            <person name="Scott J."/>
            <person name="Pierce K.A."/>
            <person name="Xavier R.J."/>
            <person name="Alm E.J."/>
        </authorList>
    </citation>
    <scope>NUCLEOTIDE SEQUENCE [LARGE SCALE GENOMIC DNA]</scope>
    <source>
        <strain evidence="3 4">BIOML-A2</strain>
    </source>
</reference>
<dbReference type="GO" id="GO:0008641">
    <property type="term" value="F:ubiquitin-like modifier activating enzyme activity"/>
    <property type="evidence" value="ECO:0007669"/>
    <property type="project" value="InterPro"/>
</dbReference>
<dbReference type="Proteomes" id="UP000462362">
    <property type="component" value="Unassembled WGS sequence"/>
</dbReference>
<protein>
    <submittedName>
        <fullName evidence="3">Molybdopterin-synthase adenylyltransferase MoeB</fullName>
    </submittedName>
</protein>
<dbReference type="InterPro" id="IPR035985">
    <property type="entry name" value="Ubiquitin-activating_enz"/>
</dbReference>
<comment type="similarity">
    <text evidence="1">Belongs to the HesA/MoeB/ThiF family.</text>
</comment>
<gene>
    <name evidence="3" type="primary">moeB</name>
    <name evidence="3" type="ORF">GMD42_05695</name>
</gene>
<evidence type="ECO:0000313" key="4">
    <source>
        <dbReference type="Proteomes" id="UP000462362"/>
    </source>
</evidence>
<evidence type="ECO:0000313" key="3">
    <source>
        <dbReference type="EMBL" id="MTU43119.1"/>
    </source>
</evidence>
<accession>A0A6I3S777</accession>
<keyword evidence="3" id="KW-0548">Nucleotidyltransferase</keyword>
<dbReference type="GO" id="GO:0005737">
    <property type="term" value="C:cytoplasm"/>
    <property type="evidence" value="ECO:0007669"/>
    <property type="project" value="TreeGrafter"/>
</dbReference>
<comment type="caution">
    <text evidence="3">The sequence shown here is derived from an EMBL/GenBank/DDBJ whole genome shotgun (WGS) entry which is preliminary data.</text>
</comment>
<dbReference type="GO" id="GO:0016779">
    <property type="term" value="F:nucleotidyltransferase activity"/>
    <property type="evidence" value="ECO:0007669"/>
    <property type="project" value="UniProtKB-KW"/>
</dbReference>
<dbReference type="Pfam" id="PF00899">
    <property type="entry name" value="ThiF"/>
    <property type="match status" value="1"/>
</dbReference>
<dbReference type="RefSeq" id="WP_008863697.1">
    <property type="nucleotide sequence ID" value="NZ_CANTVY010000046.1"/>
</dbReference>
<organism evidence="3 4">
    <name type="scientific">Parasutterella excrementihominis</name>
    <dbReference type="NCBI Taxonomy" id="487175"/>
    <lineage>
        <taxon>Bacteria</taxon>
        <taxon>Pseudomonadati</taxon>
        <taxon>Pseudomonadota</taxon>
        <taxon>Betaproteobacteria</taxon>
        <taxon>Burkholderiales</taxon>
        <taxon>Sutterellaceae</taxon>
        <taxon>Parasutterella</taxon>
    </lineage>
</organism>
<dbReference type="PANTHER" id="PTHR10953:SF102">
    <property type="entry name" value="ADENYLYLTRANSFERASE AND SULFURTRANSFERASE MOCS3"/>
    <property type="match status" value="1"/>
</dbReference>
<evidence type="ECO:0000256" key="1">
    <source>
        <dbReference type="ARBA" id="ARBA00009919"/>
    </source>
</evidence>
<feature type="domain" description="THIF-type NAD/FAD binding fold" evidence="2">
    <location>
        <begin position="9"/>
        <end position="244"/>
    </location>
</feature>
<evidence type="ECO:0000259" key="2">
    <source>
        <dbReference type="Pfam" id="PF00899"/>
    </source>
</evidence>
<dbReference type="EMBL" id="WNCL01000013">
    <property type="protein sequence ID" value="MTU43119.1"/>
    <property type="molecule type" value="Genomic_DNA"/>
</dbReference>
<dbReference type="NCBIfam" id="NF004281">
    <property type="entry name" value="PRK05690.1"/>
    <property type="match status" value="1"/>
</dbReference>
<dbReference type="GeneID" id="43348204"/>
<dbReference type="InterPro" id="IPR045886">
    <property type="entry name" value="ThiF/MoeB/HesA"/>
</dbReference>
<dbReference type="SUPFAM" id="SSF69572">
    <property type="entry name" value="Activating enzymes of the ubiquitin-like proteins"/>
    <property type="match status" value="1"/>
</dbReference>
<dbReference type="GO" id="GO:0004792">
    <property type="term" value="F:thiosulfate-cyanide sulfurtransferase activity"/>
    <property type="evidence" value="ECO:0007669"/>
    <property type="project" value="TreeGrafter"/>
</dbReference>
<dbReference type="PANTHER" id="PTHR10953">
    <property type="entry name" value="UBIQUITIN-ACTIVATING ENZYME E1"/>
    <property type="match status" value="1"/>
</dbReference>
<dbReference type="CDD" id="cd00757">
    <property type="entry name" value="ThiF_MoeB_HesA_family"/>
    <property type="match status" value="1"/>
</dbReference>
<proteinExistence type="inferred from homology"/>
<dbReference type="FunFam" id="3.40.50.720:FF:000080">
    <property type="entry name" value="Thiazole biosynthesis adenylyltransferase ThiF"/>
    <property type="match status" value="1"/>
</dbReference>
<keyword evidence="3" id="KW-0808">Transferase</keyword>
<sequence length="249" mass="27516">MSIVQENRYSRHELLKEVGVEGQKRISQGRVLIIGAGGLGSPASLYLASSGVKKITIVDSDTVDLTNLQRQVIHNVERLGMNKAESAKVSLEAINPEVEIVPVDHRPTLEELEKLVSECDVALDCTDNTESRYIFNDVCRRFKKPLVTAGVVAFDGQITVFDFRDPESACYACLFPNHEGKDEKASTKGVFAPLVGMLGCMQAAEALKIIGKFGEPLTGRLLMVDARTMTWCQMKYRRDDECPCCSQGR</sequence>